<proteinExistence type="inferred from homology"/>
<dbReference type="OrthoDB" id="45614at2157"/>
<dbReference type="Gene3D" id="2.60.40.790">
    <property type="match status" value="1"/>
</dbReference>
<organism evidence="4 5">
    <name type="scientific">Aeropyrum pernix</name>
    <dbReference type="NCBI Taxonomy" id="56636"/>
    <lineage>
        <taxon>Archaea</taxon>
        <taxon>Thermoproteota</taxon>
        <taxon>Thermoprotei</taxon>
        <taxon>Desulfurococcales</taxon>
        <taxon>Desulfurococcaceae</taxon>
        <taxon>Aeropyrum</taxon>
    </lineage>
</organism>
<dbReference type="RefSeq" id="WP_131160766.1">
    <property type="nucleotide sequence ID" value="NZ_BDMD01000141.1"/>
</dbReference>
<feature type="domain" description="SHSP" evidence="3">
    <location>
        <begin position="52"/>
        <end position="155"/>
    </location>
</feature>
<evidence type="ECO:0000256" key="2">
    <source>
        <dbReference type="RuleBase" id="RU003616"/>
    </source>
</evidence>
<keyword evidence="4" id="KW-0346">Stress response</keyword>
<accession>A0A401HBU3</accession>
<dbReference type="Proteomes" id="UP000291213">
    <property type="component" value="Unassembled WGS sequence"/>
</dbReference>
<comment type="caution">
    <text evidence="4">The sequence shown here is derived from an EMBL/GenBank/DDBJ whole genome shotgun (WGS) entry which is preliminary data.</text>
</comment>
<reference evidence="4 5" key="1">
    <citation type="submission" date="2017-02" db="EMBL/GenBank/DDBJ databases">
        <title>isolation and characterization of a novel temperate virus Aeropyrum globular virus 1 infecting hyperthermophilic archaeon Aeropyrum.</title>
        <authorList>
            <person name="Yumiya M."/>
            <person name="Yoshida T."/>
            <person name="Sako Y."/>
        </authorList>
    </citation>
    <scope>NUCLEOTIDE SEQUENCE [LARGE SCALE GENOMIC DNA]</scope>
    <source>
        <strain evidence="4 5">YK1-12-2013</strain>
    </source>
</reference>
<evidence type="ECO:0000313" key="4">
    <source>
        <dbReference type="EMBL" id="GBF09864.1"/>
    </source>
</evidence>
<dbReference type="PROSITE" id="PS01031">
    <property type="entry name" value="SHSP"/>
    <property type="match status" value="1"/>
</dbReference>
<evidence type="ECO:0000256" key="1">
    <source>
        <dbReference type="PROSITE-ProRule" id="PRU00285"/>
    </source>
</evidence>
<comment type="similarity">
    <text evidence="1 2">Belongs to the small heat shock protein (HSP20) family.</text>
</comment>
<dbReference type="SUPFAM" id="SSF49764">
    <property type="entry name" value="HSP20-like chaperones"/>
    <property type="match status" value="1"/>
</dbReference>
<dbReference type="Pfam" id="PF00011">
    <property type="entry name" value="HSP20"/>
    <property type="match status" value="1"/>
</dbReference>
<evidence type="ECO:0000313" key="5">
    <source>
        <dbReference type="Proteomes" id="UP000291213"/>
    </source>
</evidence>
<sequence>MSEYGFDDEFRRIIMRFYQALREAEETFSTMTRLAIGELREFEELLEQRLQEFQGEGIEPIVSVDDLGDRLRILIDLPGMDRESLSIVVLEDRVEISARIREHVVKRALGSLSEKFSFREYRGVYRLPASVDPRSVRIRTRGSLIIVEADKKAAV</sequence>
<evidence type="ECO:0000259" key="3">
    <source>
        <dbReference type="PROSITE" id="PS01031"/>
    </source>
</evidence>
<dbReference type="CDD" id="cd06464">
    <property type="entry name" value="ACD_sHsps-like"/>
    <property type="match status" value="1"/>
</dbReference>
<gene>
    <name evidence="4" type="ORF">apy_15890</name>
</gene>
<name>A0A401HBU3_AERPX</name>
<dbReference type="InterPro" id="IPR008978">
    <property type="entry name" value="HSP20-like_chaperone"/>
</dbReference>
<dbReference type="InterPro" id="IPR002068">
    <property type="entry name" value="A-crystallin/Hsp20_dom"/>
</dbReference>
<dbReference type="AlphaFoldDB" id="A0A401HBU3"/>
<protein>
    <submittedName>
        <fullName evidence="4">Small heat shock protein</fullName>
    </submittedName>
</protein>
<dbReference type="EMBL" id="BDMD01000141">
    <property type="protein sequence ID" value="GBF09864.1"/>
    <property type="molecule type" value="Genomic_DNA"/>
</dbReference>